<dbReference type="Gene3D" id="3.40.50.200">
    <property type="entry name" value="Peptidase S8/S53 domain"/>
    <property type="match status" value="1"/>
</dbReference>
<evidence type="ECO:0000256" key="2">
    <source>
        <dbReference type="ARBA" id="ARBA00004271"/>
    </source>
</evidence>
<evidence type="ECO:0000256" key="8">
    <source>
        <dbReference type="ARBA" id="ARBA00022801"/>
    </source>
</evidence>
<dbReference type="InterPro" id="IPR010259">
    <property type="entry name" value="S8pro/Inhibitor_I9"/>
</dbReference>
<comment type="similarity">
    <text evidence="3 12">Belongs to the peptidase S8 family.</text>
</comment>
<dbReference type="FunFam" id="2.60.40.2310:FF:000001">
    <property type="entry name" value="Subtilisin-like protease SBT1.5"/>
    <property type="match status" value="1"/>
</dbReference>
<feature type="active site" description="Charge relay system" evidence="11 12">
    <location>
        <position position="454"/>
    </location>
</feature>
<dbReference type="SUPFAM" id="SSF52025">
    <property type="entry name" value="PA domain"/>
    <property type="match status" value="1"/>
</dbReference>
<comment type="caution">
    <text evidence="18">The sequence shown here is derived from an EMBL/GenBank/DDBJ whole genome shotgun (WGS) entry which is preliminary data.</text>
</comment>
<keyword evidence="10" id="KW-0325">Glycoprotein</keyword>
<protein>
    <recommendedName>
        <fullName evidence="20">Subtilisin-like protease SBT1.7</fullName>
    </recommendedName>
</protein>
<keyword evidence="4" id="KW-0052">Apoplast</keyword>
<dbReference type="Pfam" id="PF17766">
    <property type="entry name" value="fn3_6"/>
    <property type="match status" value="1"/>
</dbReference>
<feature type="active site" description="Charge relay system" evidence="11 12">
    <location>
        <position position="129"/>
    </location>
</feature>
<dbReference type="Pfam" id="PF00082">
    <property type="entry name" value="Peptidase_S8"/>
    <property type="match status" value="1"/>
</dbReference>
<dbReference type="EMBL" id="CAMGYJ010000007">
    <property type="protein sequence ID" value="CAI0451700.1"/>
    <property type="molecule type" value="Genomic_DNA"/>
</dbReference>
<dbReference type="CDD" id="cd04852">
    <property type="entry name" value="Peptidases_S8_3"/>
    <property type="match status" value="1"/>
</dbReference>
<evidence type="ECO:0000256" key="11">
    <source>
        <dbReference type="PIRSR" id="PIRSR615500-1"/>
    </source>
</evidence>
<keyword evidence="7" id="KW-0732">Signal</keyword>
<evidence type="ECO:0000256" key="7">
    <source>
        <dbReference type="ARBA" id="ARBA00022729"/>
    </source>
</evidence>
<evidence type="ECO:0000313" key="19">
    <source>
        <dbReference type="Proteomes" id="UP001154282"/>
    </source>
</evidence>
<feature type="domain" description="Inhibitor I9" evidence="16">
    <location>
        <begin position="1"/>
        <end position="42"/>
    </location>
</feature>
<feature type="active site" description="Charge relay system" evidence="11 12">
    <location>
        <position position="76"/>
    </location>
</feature>
<dbReference type="GO" id="GO:0006508">
    <property type="term" value="P:proteolysis"/>
    <property type="evidence" value="ECO:0007669"/>
    <property type="project" value="UniProtKB-KW"/>
</dbReference>
<evidence type="ECO:0000259" key="15">
    <source>
        <dbReference type="Pfam" id="PF02225"/>
    </source>
</evidence>
<evidence type="ECO:0000256" key="12">
    <source>
        <dbReference type="PROSITE-ProRule" id="PRU01240"/>
    </source>
</evidence>
<dbReference type="PANTHER" id="PTHR10795">
    <property type="entry name" value="PROPROTEIN CONVERTASE SUBTILISIN/KEXIN"/>
    <property type="match status" value="1"/>
</dbReference>
<dbReference type="CDD" id="cd02120">
    <property type="entry name" value="PA_subtilisin_like"/>
    <property type="match status" value="1"/>
</dbReference>
<keyword evidence="19" id="KW-1185">Reference proteome</keyword>
<dbReference type="Pfam" id="PF02225">
    <property type="entry name" value="PA"/>
    <property type="match status" value="1"/>
</dbReference>
<evidence type="ECO:0000256" key="4">
    <source>
        <dbReference type="ARBA" id="ARBA00022523"/>
    </source>
</evidence>
<keyword evidence="5" id="KW-0964">Secreted</keyword>
<evidence type="ECO:0000256" key="13">
    <source>
        <dbReference type="SAM" id="MobiDB-lite"/>
    </source>
</evidence>
<reference evidence="18" key="1">
    <citation type="submission" date="2022-08" db="EMBL/GenBank/DDBJ databases">
        <authorList>
            <person name="Gutierrez-Valencia J."/>
        </authorList>
    </citation>
    <scope>NUCLEOTIDE SEQUENCE</scope>
</reference>
<dbReference type="InterPro" id="IPR023828">
    <property type="entry name" value="Peptidase_S8_Ser-AS"/>
</dbReference>
<dbReference type="Gene3D" id="3.30.70.80">
    <property type="entry name" value="Peptidase S8 propeptide/proteinase inhibitor I9"/>
    <property type="match status" value="1"/>
</dbReference>
<dbReference type="InterPro" id="IPR041469">
    <property type="entry name" value="Subtilisin-like_FN3"/>
</dbReference>
<keyword evidence="9 12" id="KW-0720">Serine protease</keyword>
<evidence type="ECO:0000259" key="14">
    <source>
        <dbReference type="Pfam" id="PF00082"/>
    </source>
</evidence>
<evidence type="ECO:0000256" key="5">
    <source>
        <dbReference type="ARBA" id="ARBA00022525"/>
    </source>
</evidence>
<feature type="domain" description="Peptidase S8/S53" evidence="14">
    <location>
        <begin position="69"/>
        <end position="514"/>
    </location>
</feature>
<sequence>MLYTYSTLIHGFSTRLSAEEAESLEKQPGVLSVTPETIYELHTTRTPKFLGLEQSEALPLLLASESVSEVIVGVLDTGAWPELESFNDKGLGPVPSSWKGTCEVGKNFDSTKSVDETVESKSPRDDDGHGSHTSTTTAGSVVSGANLFGFASGSARGMAPLARVAIYKVCWLGGCFGSDILAAMEKAVEDGVHVMSMSIGGGVSDYYRDTVAIGAFSAAAGGVFVSCSAGNGGPSQGSLSNVAPWITTVGAGTLDRSFPAYVSLGNGRNFTGTSLYSGKPLTNMLVPLVNAVNASDDPSSSGNLCLSDSLVAEKVAGKIVICDRGGSSRVQKGLEVKRAGGVGMILANTELNGEELVADAHLLPSSAVGEKSGDEIKAYAASDPKATATIVSGGTHVGVEPSPVVAAFSSRGPNLVTPEILKPDVIGPGVNILAGWTGAIDTRNVSFNIISGTSMSCPHVSGLAALIKAAHQDWSPAAIRSALMTTAYTAYKTGSTIQDLATGRAATPFDYGAGHVNPIAALDPGLVYDATAEDYFAFLCALNYTSELIKRATNKAFTCDSSKKYSLGDLNYPSFSLALDTASVKYSRTLTNVGSPGTYKVELASETRAVKMSVEPSTLTFGQEKEKKSYTVTFTATSMPSGTTSFAHLEWSDGKHVVHSPIAFSWV</sequence>
<dbReference type="Pfam" id="PF05922">
    <property type="entry name" value="Inhibitor_I9"/>
    <property type="match status" value="1"/>
</dbReference>
<dbReference type="SUPFAM" id="SSF52743">
    <property type="entry name" value="Subtilisin-like"/>
    <property type="match status" value="1"/>
</dbReference>
<proteinExistence type="inferred from homology"/>
<keyword evidence="8 12" id="KW-0378">Hydrolase</keyword>
<evidence type="ECO:0000259" key="17">
    <source>
        <dbReference type="Pfam" id="PF17766"/>
    </source>
</evidence>
<gene>
    <name evidence="18" type="ORF">LITE_LOCUS30957</name>
</gene>
<dbReference type="FunFam" id="3.50.30.30:FF:000005">
    <property type="entry name" value="subtilisin-like protease SBT1.5"/>
    <property type="match status" value="1"/>
</dbReference>
<feature type="region of interest" description="Disordered" evidence="13">
    <location>
        <begin position="110"/>
        <end position="137"/>
    </location>
</feature>
<dbReference type="InterPro" id="IPR036852">
    <property type="entry name" value="Peptidase_S8/S53_dom_sf"/>
</dbReference>
<evidence type="ECO:0008006" key="20">
    <source>
        <dbReference type="Google" id="ProtNLM"/>
    </source>
</evidence>
<accession>A0AAV0MZQ6</accession>
<keyword evidence="6 12" id="KW-0645">Protease</keyword>
<evidence type="ECO:0000256" key="3">
    <source>
        <dbReference type="ARBA" id="ARBA00011073"/>
    </source>
</evidence>
<evidence type="ECO:0000256" key="9">
    <source>
        <dbReference type="ARBA" id="ARBA00022825"/>
    </source>
</evidence>
<evidence type="ECO:0000256" key="10">
    <source>
        <dbReference type="ARBA" id="ARBA00023180"/>
    </source>
</evidence>
<comment type="subcellular location">
    <subcellularLocation>
        <location evidence="2">Secreted</location>
        <location evidence="2">Extracellular space</location>
        <location evidence="2">Apoplast</location>
    </subcellularLocation>
</comment>
<evidence type="ECO:0000256" key="1">
    <source>
        <dbReference type="ARBA" id="ARBA00002076"/>
    </source>
</evidence>
<dbReference type="GO" id="GO:0009610">
    <property type="term" value="P:response to symbiotic fungus"/>
    <property type="evidence" value="ECO:0007669"/>
    <property type="project" value="UniProtKB-ARBA"/>
</dbReference>
<dbReference type="InterPro" id="IPR003137">
    <property type="entry name" value="PA_domain"/>
</dbReference>
<feature type="domain" description="Subtilisin-like protease fibronectin type-III" evidence="17">
    <location>
        <begin position="569"/>
        <end position="663"/>
    </location>
</feature>
<feature type="compositionally biased region" description="Basic and acidic residues" evidence="13">
    <location>
        <begin position="112"/>
        <end position="130"/>
    </location>
</feature>
<dbReference type="PROSITE" id="PS00138">
    <property type="entry name" value="SUBTILASE_SER"/>
    <property type="match status" value="1"/>
</dbReference>
<evidence type="ECO:0000259" key="16">
    <source>
        <dbReference type="Pfam" id="PF05922"/>
    </source>
</evidence>
<dbReference type="GO" id="GO:0048046">
    <property type="term" value="C:apoplast"/>
    <property type="evidence" value="ECO:0007669"/>
    <property type="project" value="UniProtKB-SubCell"/>
</dbReference>
<dbReference type="InterPro" id="IPR034197">
    <property type="entry name" value="Peptidases_S8_3"/>
</dbReference>
<comment type="function">
    <text evidence="1">Required for arbuscular mycorrhiza (AM) development during AM symbiosis with AM fungi (e.g. Glomeromycota intraradices).</text>
</comment>
<dbReference type="PROSITE" id="PS51892">
    <property type="entry name" value="SUBTILASE"/>
    <property type="match status" value="1"/>
</dbReference>
<dbReference type="Gene3D" id="2.60.40.2310">
    <property type="match status" value="1"/>
</dbReference>
<dbReference type="InterPro" id="IPR046450">
    <property type="entry name" value="PA_dom_sf"/>
</dbReference>
<organism evidence="18 19">
    <name type="scientific">Linum tenue</name>
    <dbReference type="NCBI Taxonomy" id="586396"/>
    <lineage>
        <taxon>Eukaryota</taxon>
        <taxon>Viridiplantae</taxon>
        <taxon>Streptophyta</taxon>
        <taxon>Embryophyta</taxon>
        <taxon>Tracheophyta</taxon>
        <taxon>Spermatophyta</taxon>
        <taxon>Magnoliopsida</taxon>
        <taxon>eudicotyledons</taxon>
        <taxon>Gunneridae</taxon>
        <taxon>Pentapetalae</taxon>
        <taxon>rosids</taxon>
        <taxon>fabids</taxon>
        <taxon>Malpighiales</taxon>
        <taxon>Linaceae</taxon>
        <taxon>Linum</taxon>
    </lineage>
</organism>
<dbReference type="InterPro" id="IPR015500">
    <property type="entry name" value="Peptidase_S8_subtilisin-rel"/>
</dbReference>
<dbReference type="PRINTS" id="PR00723">
    <property type="entry name" value="SUBTILISIN"/>
</dbReference>
<dbReference type="InterPro" id="IPR000209">
    <property type="entry name" value="Peptidase_S8/S53_dom"/>
</dbReference>
<dbReference type="Gene3D" id="3.50.30.30">
    <property type="match status" value="1"/>
</dbReference>
<name>A0AAV0MZQ6_9ROSI</name>
<evidence type="ECO:0000256" key="6">
    <source>
        <dbReference type="ARBA" id="ARBA00022670"/>
    </source>
</evidence>
<evidence type="ECO:0000313" key="18">
    <source>
        <dbReference type="EMBL" id="CAI0451700.1"/>
    </source>
</evidence>
<dbReference type="Proteomes" id="UP001154282">
    <property type="component" value="Unassembled WGS sequence"/>
</dbReference>
<dbReference type="GO" id="GO:0004252">
    <property type="term" value="F:serine-type endopeptidase activity"/>
    <property type="evidence" value="ECO:0007669"/>
    <property type="project" value="UniProtKB-UniRule"/>
</dbReference>
<dbReference type="AlphaFoldDB" id="A0AAV0MZQ6"/>
<dbReference type="InterPro" id="IPR037045">
    <property type="entry name" value="S8pro/Inhibitor_I9_sf"/>
</dbReference>
<feature type="domain" description="PA" evidence="15">
    <location>
        <begin position="287"/>
        <end position="376"/>
    </location>
</feature>
<dbReference type="InterPro" id="IPR045051">
    <property type="entry name" value="SBT"/>
</dbReference>